<dbReference type="Pfam" id="PF01694">
    <property type="entry name" value="Rhomboid"/>
    <property type="match status" value="1"/>
</dbReference>
<evidence type="ECO:0000256" key="8">
    <source>
        <dbReference type="SAM" id="Phobius"/>
    </source>
</evidence>
<evidence type="ECO:0000259" key="9">
    <source>
        <dbReference type="PROSITE" id="PS50222"/>
    </source>
</evidence>
<evidence type="ECO:0000313" key="10">
    <source>
        <dbReference type="EMBL" id="VDD80463.1"/>
    </source>
</evidence>
<evidence type="ECO:0000313" key="13">
    <source>
        <dbReference type="WBParaSite" id="MCU_002041-RC"/>
    </source>
</evidence>
<keyword evidence="11" id="KW-1185">Reference proteome</keyword>
<reference evidence="10 11" key="1">
    <citation type="submission" date="2018-10" db="EMBL/GenBank/DDBJ databases">
        <authorList>
            <consortium name="Pathogen Informatics"/>
        </authorList>
    </citation>
    <scope>NUCLEOTIDE SEQUENCE [LARGE SCALE GENOMIC DNA]</scope>
</reference>
<evidence type="ECO:0000256" key="5">
    <source>
        <dbReference type="ARBA" id="ARBA00022989"/>
    </source>
</evidence>
<dbReference type="GO" id="GO:0005509">
    <property type="term" value="F:calcium ion binding"/>
    <property type="evidence" value="ECO:0007669"/>
    <property type="project" value="InterPro"/>
</dbReference>
<dbReference type="STRING" id="53468.A0A0R3UGT0"/>
<evidence type="ECO:0000313" key="11">
    <source>
        <dbReference type="Proteomes" id="UP000267029"/>
    </source>
</evidence>
<dbReference type="GO" id="GO:0004252">
    <property type="term" value="F:serine-type endopeptidase activity"/>
    <property type="evidence" value="ECO:0007669"/>
    <property type="project" value="InterPro"/>
</dbReference>
<feature type="transmembrane region" description="Helical" evidence="8">
    <location>
        <begin position="379"/>
        <end position="398"/>
    </location>
</feature>
<feature type="transmembrane region" description="Helical" evidence="8">
    <location>
        <begin position="219"/>
        <end position="237"/>
    </location>
</feature>
<comment type="subcellular location">
    <subcellularLocation>
        <location evidence="1">Membrane</location>
        <topology evidence="1">Multi-pass membrane protein</topology>
    </subcellularLocation>
</comment>
<accession>A0A0R3UGT0</accession>
<dbReference type="InterPro" id="IPR035952">
    <property type="entry name" value="Rhomboid-like_sf"/>
</dbReference>
<reference evidence="12 13" key="2">
    <citation type="submission" date="2019-11" db="UniProtKB">
        <authorList>
            <consortium name="WormBaseParasite"/>
        </authorList>
    </citation>
    <scope>IDENTIFICATION</scope>
</reference>
<feature type="domain" description="EF-hand" evidence="9">
    <location>
        <begin position="63"/>
        <end position="98"/>
    </location>
</feature>
<evidence type="ECO:0000256" key="3">
    <source>
        <dbReference type="ARBA" id="ARBA00022692"/>
    </source>
</evidence>
<dbReference type="PROSITE" id="PS00018">
    <property type="entry name" value="EF_HAND_1"/>
    <property type="match status" value="1"/>
</dbReference>
<comment type="similarity">
    <text evidence="2">Belongs to the peptidase S54 family.</text>
</comment>
<feature type="transmembrane region" description="Helical" evidence="8">
    <location>
        <begin position="442"/>
        <end position="463"/>
    </location>
</feature>
<evidence type="ECO:0000313" key="12">
    <source>
        <dbReference type="WBParaSite" id="MCU_002041-RB"/>
    </source>
</evidence>
<dbReference type="WBParaSite" id="MCU_002041-RB">
    <property type="protein sequence ID" value="MCU_002041-RB"/>
    <property type="gene ID" value="MCU_002041"/>
</dbReference>
<keyword evidence="5 8" id="KW-1133">Transmembrane helix</keyword>
<evidence type="ECO:0000256" key="7">
    <source>
        <dbReference type="SAM" id="MobiDB-lite"/>
    </source>
</evidence>
<keyword evidence="3 8" id="KW-0812">Transmembrane</keyword>
<protein>
    <submittedName>
        <fullName evidence="12 13">EF-hand domain-containing protein</fullName>
    </submittedName>
</protein>
<organism evidence="12">
    <name type="scientific">Mesocestoides corti</name>
    <name type="common">Flatworm</name>
    <dbReference type="NCBI Taxonomy" id="53468"/>
    <lineage>
        <taxon>Eukaryota</taxon>
        <taxon>Metazoa</taxon>
        <taxon>Spiralia</taxon>
        <taxon>Lophotrochozoa</taxon>
        <taxon>Platyhelminthes</taxon>
        <taxon>Cestoda</taxon>
        <taxon>Eucestoda</taxon>
        <taxon>Cyclophyllidea</taxon>
        <taxon>Mesocestoididae</taxon>
        <taxon>Mesocestoides</taxon>
    </lineage>
</organism>
<proteinExistence type="inferred from homology"/>
<dbReference type="InterPro" id="IPR022764">
    <property type="entry name" value="Peptidase_S54_rhomboid_dom"/>
</dbReference>
<name>A0A0R3UGT0_MESCO</name>
<dbReference type="Proteomes" id="UP000267029">
    <property type="component" value="Unassembled WGS sequence"/>
</dbReference>
<sequence>MESETVGLHAAAGYDYTVETLTEEEYREWVERTFRPMFEPFERIGGIPCNELLSRFQYHGYGLPRDRRNDLILYMDANRDGIITFEEFRSALVRLRYKDLNPWKRFALRALLAGNPGLRLQAARERAVKHLQALDAQGRHGAAVDVEADQERLPSAITGSAGGRGHFKLEPDGVWPTTKTPRGAGVSRTADDSVPPTIMDEEYIPQSYLDAYNCVPPPIFIPLIVLVQLAVFIYYAVELNRRAEAEPENVMSWATGFPYFSPLYFDPRRRREVWRYLTYMFIHQGIWHIVFNSFVTLVLGCLVEWVHKLWRVAPVYLAGVLAGSLACSVWDPFAVLAGSSGGAYALVGAHLALVVINWEELKHDFYASTSPLAIISSGVTRVCLIVVFCGVDFGIALYERFGLSNANLHVSVSAHIAGFLAGLLVGIPILRNLREKPWERVLFWVSLSISLALLIFAIFWNIFWPGYPEQQI</sequence>
<dbReference type="InterPro" id="IPR011992">
    <property type="entry name" value="EF-hand-dom_pair"/>
</dbReference>
<feature type="transmembrane region" description="Helical" evidence="8">
    <location>
        <begin position="341"/>
        <end position="358"/>
    </location>
</feature>
<evidence type="ECO:0000256" key="1">
    <source>
        <dbReference type="ARBA" id="ARBA00004141"/>
    </source>
</evidence>
<dbReference type="SUPFAM" id="SSF144091">
    <property type="entry name" value="Rhomboid-like"/>
    <property type="match status" value="1"/>
</dbReference>
<dbReference type="EMBL" id="UXSR01005264">
    <property type="protein sequence ID" value="VDD80463.1"/>
    <property type="molecule type" value="Genomic_DNA"/>
</dbReference>
<dbReference type="AlphaFoldDB" id="A0A0R3UGT0"/>
<dbReference type="PROSITE" id="PS50222">
    <property type="entry name" value="EF_HAND_2"/>
    <property type="match status" value="1"/>
</dbReference>
<evidence type="ECO:0000256" key="6">
    <source>
        <dbReference type="ARBA" id="ARBA00023136"/>
    </source>
</evidence>
<feature type="region of interest" description="Disordered" evidence="7">
    <location>
        <begin position="170"/>
        <end position="191"/>
    </location>
</feature>
<gene>
    <name evidence="10" type="ORF">MCOS_LOCUS6466</name>
</gene>
<feature type="transmembrane region" description="Helical" evidence="8">
    <location>
        <begin position="285"/>
        <end position="303"/>
    </location>
</feature>
<dbReference type="GO" id="GO:0016020">
    <property type="term" value="C:membrane"/>
    <property type="evidence" value="ECO:0007669"/>
    <property type="project" value="UniProtKB-SubCell"/>
</dbReference>
<dbReference type="SUPFAM" id="SSF47473">
    <property type="entry name" value="EF-hand"/>
    <property type="match status" value="1"/>
</dbReference>
<dbReference type="Gene3D" id="1.20.1540.10">
    <property type="entry name" value="Rhomboid-like"/>
    <property type="match status" value="1"/>
</dbReference>
<dbReference type="PANTHER" id="PTHR45840:SF2">
    <property type="entry name" value="PROTEIN RHOMBOID-RELATED"/>
    <property type="match status" value="1"/>
</dbReference>
<dbReference type="InterPro" id="IPR002048">
    <property type="entry name" value="EF_hand_dom"/>
</dbReference>
<evidence type="ECO:0000256" key="4">
    <source>
        <dbReference type="ARBA" id="ARBA00022837"/>
    </source>
</evidence>
<dbReference type="InterPro" id="IPR018247">
    <property type="entry name" value="EF_Hand_1_Ca_BS"/>
</dbReference>
<dbReference type="PANTHER" id="PTHR45840">
    <property type="entry name" value="RHOMBOID-RELATED PROTEIN"/>
    <property type="match status" value="1"/>
</dbReference>
<dbReference type="OrthoDB" id="418595at2759"/>
<dbReference type="InterPro" id="IPR051739">
    <property type="entry name" value="Rhomboid_IM_Serine_Proteases"/>
</dbReference>
<keyword evidence="4" id="KW-0106">Calcium</keyword>
<dbReference type="WBParaSite" id="MCU_002041-RC">
    <property type="protein sequence ID" value="MCU_002041-RC"/>
    <property type="gene ID" value="MCU_002041"/>
</dbReference>
<feature type="transmembrane region" description="Helical" evidence="8">
    <location>
        <begin position="410"/>
        <end position="430"/>
    </location>
</feature>
<keyword evidence="6 8" id="KW-0472">Membrane</keyword>
<evidence type="ECO:0000256" key="2">
    <source>
        <dbReference type="ARBA" id="ARBA00009045"/>
    </source>
</evidence>